<dbReference type="AlphaFoldDB" id="A0A916WZG6"/>
<protein>
    <submittedName>
        <fullName evidence="1">Uncharacterized protein</fullName>
    </submittedName>
</protein>
<comment type="caution">
    <text evidence="1">The sequence shown here is derived from an EMBL/GenBank/DDBJ whole genome shotgun (WGS) entry which is preliminary data.</text>
</comment>
<reference evidence="1" key="1">
    <citation type="journal article" date="2014" name="Int. J. Syst. Evol. Microbiol.">
        <title>Complete genome sequence of Corynebacterium casei LMG S-19264T (=DSM 44701T), isolated from a smear-ripened cheese.</title>
        <authorList>
            <consortium name="US DOE Joint Genome Institute (JGI-PGF)"/>
            <person name="Walter F."/>
            <person name="Albersmeier A."/>
            <person name="Kalinowski J."/>
            <person name="Ruckert C."/>
        </authorList>
    </citation>
    <scope>NUCLEOTIDE SEQUENCE</scope>
    <source>
        <strain evidence="1">CGMCC 1.12827</strain>
    </source>
</reference>
<keyword evidence="2" id="KW-1185">Reference proteome</keyword>
<organism evidence="1 2">
    <name type="scientific">Gordonia jinhuaensis</name>
    <dbReference type="NCBI Taxonomy" id="1517702"/>
    <lineage>
        <taxon>Bacteria</taxon>
        <taxon>Bacillati</taxon>
        <taxon>Actinomycetota</taxon>
        <taxon>Actinomycetes</taxon>
        <taxon>Mycobacteriales</taxon>
        <taxon>Gordoniaceae</taxon>
        <taxon>Gordonia</taxon>
    </lineage>
</organism>
<sequence length="100" mass="11873">MRTAEEMDWSLTAREKTLIEATMGRLIRYHGWPISDEWGYWWVRDIDDVTIPELDYSPEEIARWWADFAVQDGSVAGYEADHRRVYVAVDLNPQQLREAR</sequence>
<evidence type="ECO:0000313" key="2">
    <source>
        <dbReference type="Proteomes" id="UP000621454"/>
    </source>
</evidence>
<proteinExistence type="predicted"/>
<evidence type="ECO:0000313" key="1">
    <source>
        <dbReference type="EMBL" id="GGB41541.1"/>
    </source>
</evidence>
<dbReference type="Proteomes" id="UP000621454">
    <property type="component" value="Unassembled WGS sequence"/>
</dbReference>
<gene>
    <name evidence="1" type="ORF">GCM10011489_31430</name>
</gene>
<reference evidence="1" key="2">
    <citation type="submission" date="2020-09" db="EMBL/GenBank/DDBJ databases">
        <authorList>
            <person name="Sun Q."/>
            <person name="Zhou Y."/>
        </authorList>
    </citation>
    <scope>NUCLEOTIDE SEQUENCE</scope>
    <source>
        <strain evidence="1">CGMCC 1.12827</strain>
    </source>
</reference>
<dbReference type="EMBL" id="BMGC01000028">
    <property type="protein sequence ID" value="GGB41541.1"/>
    <property type="molecule type" value="Genomic_DNA"/>
</dbReference>
<name>A0A916WZG6_9ACTN</name>
<accession>A0A916WZG6</accession>